<evidence type="ECO:0008006" key="4">
    <source>
        <dbReference type="Google" id="ProtNLM"/>
    </source>
</evidence>
<dbReference type="SUPFAM" id="SSF53474">
    <property type="entry name" value="alpha/beta-Hydrolases"/>
    <property type="match status" value="1"/>
</dbReference>
<feature type="region of interest" description="Disordered" evidence="1">
    <location>
        <begin position="15"/>
        <end position="34"/>
    </location>
</feature>
<dbReference type="InterPro" id="IPR029058">
    <property type="entry name" value="AB_hydrolase_fold"/>
</dbReference>
<sequence>MPNGPNRRLVVETVRPNSASTVQPISPPHHSRPIEGPLSNNQFPWLCPFLQFSSIIFNTCRLTASAIVPQRVNIRSAPKSNRPSHSNPSLGPSSGILIMSAPGIANPGETSLKLYEGEQQKVVAGHPVVYKYIAGHNDPSKPLVAFVPGMAHNGRISYGGHKGYRGEDFLAHWFHEHGYGFLGISYPLDAEPPLMPATSPAFTIPNWGVQAAATIKAVIAENHLPQSVVILAWSMAGKILGPVTVEARRLGIDVQLFVSLAATPALPGLLPAVSKEQLDQTDSGYVTMPFLKRAFLQQLDEQDKINHLTEGRRLIEPVTYEKEYFGATPIGITAFGFRFDNETKKFVPEESKWQLLEDGQAQNFGSLSAMAAIYPTSELDFRHGITDKATWSYLMIHRTMAMFSEDHRVHRLSQVKDSVSADKLAAERSSFQDLQKIVLGIPELMTANILGNHFFFCGESGARKTVETVIGFLSSSIVVQRNLEDMLDACGREATTSDSS</sequence>
<feature type="compositionally biased region" description="Polar residues" evidence="1">
    <location>
        <begin position="15"/>
        <end position="24"/>
    </location>
</feature>
<gene>
    <name evidence="2" type="ORF">BDW59DRAFT_152356</name>
</gene>
<organism evidence="2 3">
    <name type="scientific">Aspergillus cavernicola</name>
    <dbReference type="NCBI Taxonomy" id="176166"/>
    <lineage>
        <taxon>Eukaryota</taxon>
        <taxon>Fungi</taxon>
        <taxon>Dikarya</taxon>
        <taxon>Ascomycota</taxon>
        <taxon>Pezizomycotina</taxon>
        <taxon>Eurotiomycetes</taxon>
        <taxon>Eurotiomycetidae</taxon>
        <taxon>Eurotiales</taxon>
        <taxon>Aspergillaceae</taxon>
        <taxon>Aspergillus</taxon>
        <taxon>Aspergillus subgen. Nidulantes</taxon>
    </lineage>
</organism>
<dbReference type="Proteomes" id="UP001610335">
    <property type="component" value="Unassembled WGS sequence"/>
</dbReference>
<protein>
    <recommendedName>
        <fullName evidence="4">Alpha/Beta hydrolase protein</fullName>
    </recommendedName>
</protein>
<accession>A0ABR4HT91</accession>
<reference evidence="2 3" key="1">
    <citation type="submission" date="2024-07" db="EMBL/GenBank/DDBJ databases">
        <title>Section-level genome sequencing and comparative genomics of Aspergillus sections Usti and Cavernicolus.</title>
        <authorList>
            <consortium name="Lawrence Berkeley National Laboratory"/>
            <person name="Nybo J.L."/>
            <person name="Vesth T.C."/>
            <person name="Theobald S."/>
            <person name="Frisvad J.C."/>
            <person name="Larsen T.O."/>
            <person name="Kjaerboelling I."/>
            <person name="Rothschild-Mancinelli K."/>
            <person name="Lyhne E.K."/>
            <person name="Kogle M.E."/>
            <person name="Barry K."/>
            <person name="Clum A."/>
            <person name="Na H."/>
            <person name="Ledsgaard L."/>
            <person name="Lin J."/>
            <person name="Lipzen A."/>
            <person name="Kuo A."/>
            <person name="Riley R."/>
            <person name="Mondo S."/>
            <person name="LaButti K."/>
            <person name="Haridas S."/>
            <person name="Pangalinan J."/>
            <person name="Salamov A.A."/>
            <person name="Simmons B.A."/>
            <person name="Magnuson J.K."/>
            <person name="Chen J."/>
            <person name="Drula E."/>
            <person name="Henrissat B."/>
            <person name="Wiebenga A."/>
            <person name="Lubbers R.J."/>
            <person name="Gomes A.C."/>
            <person name="Makela M.R."/>
            <person name="Stajich J."/>
            <person name="Grigoriev I.V."/>
            <person name="Mortensen U.H."/>
            <person name="De vries R.P."/>
            <person name="Baker S.E."/>
            <person name="Andersen M.R."/>
        </authorList>
    </citation>
    <scope>NUCLEOTIDE SEQUENCE [LARGE SCALE GENOMIC DNA]</scope>
    <source>
        <strain evidence="2 3">CBS 600.67</strain>
    </source>
</reference>
<dbReference type="EMBL" id="JBFXLS010000088">
    <property type="protein sequence ID" value="KAL2817903.1"/>
    <property type="molecule type" value="Genomic_DNA"/>
</dbReference>
<keyword evidence="3" id="KW-1185">Reference proteome</keyword>
<comment type="caution">
    <text evidence="2">The sequence shown here is derived from an EMBL/GenBank/DDBJ whole genome shotgun (WGS) entry which is preliminary data.</text>
</comment>
<evidence type="ECO:0000313" key="2">
    <source>
        <dbReference type="EMBL" id="KAL2817903.1"/>
    </source>
</evidence>
<evidence type="ECO:0000256" key="1">
    <source>
        <dbReference type="SAM" id="MobiDB-lite"/>
    </source>
</evidence>
<name>A0ABR4HT91_9EURO</name>
<evidence type="ECO:0000313" key="3">
    <source>
        <dbReference type="Proteomes" id="UP001610335"/>
    </source>
</evidence>
<proteinExistence type="predicted"/>